<dbReference type="PROSITE" id="PS50020">
    <property type="entry name" value="WW_DOMAIN_2"/>
    <property type="match status" value="3"/>
</dbReference>
<dbReference type="SUPFAM" id="SSF50044">
    <property type="entry name" value="SH3-domain"/>
    <property type="match status" value="1"/>
</dbReference>
<dbReference type="SMART" id="SM00456">
    <property type="entry name" value="WW"/>
    <property type="match status" value="3"/>
</dbReference>
<proteinExistence type="predicted"/>
<dbReference type="PROSITE" id="PS50003">
    <property type="entry name" value="PH_DOMAIN"/>
    <property type="match status" value="1"/>
</dbReference>
<dbReference type="Pfam" id="PF00620">
    <property type="entry name" value="RhoGAP"/>
    <property type="match status" value="1"/>
</dbReference>
<evidence type="ECO:0000256" key="1">
    <source>
        <dbReference type="ARBA" id="ARBA00022443"/>
    </source>
</evidence>
<dbReference type="SMART" id="SM00324">
    <property type="entry name" value="RhoGAP"/>
    <property type="match status" value="1"/>
</dbReference>
<dbReference type="Gene3D" id="2.20.70.10">
    <property type="match status" value="2"/>
</dbReference>
<dbReference type="CDD" id="cd12069">
    <property type="entry name" value="SH3_ARHGAP27"/>
    <property type="match status" value="1"/>
</dbReference>
<evidence type="ECO:0000256" key="3">
    <source>
        <dbReference type="PROSITE-ProRule" id="PRU00192"/>
    </source>
</evidence>
<feature type="domain" description="WW" evidence="7">
    <location>
        <begin position="322"/>
        <end position="351"/>
    </location>
</feature>
<dbReference type="Gene3D" id="2.30.30.40">
    <property type="entry name" value="SH3 Domains"/>
    <property type="match status" value="1"/>
</dbReference>
<dbReference type="SMART" id="SM00233">
    <property type="entry name" value="PH"/>
    <property type="match status" value="1"/>
</dbReference>
<dbReference type="CDD" id="cd04403">
    <property type="entry name" value="RhoGAP_ARHGAP27_15_12_9"/>
    <property type="match status" value="1"/>
</dbReference>
<feature type="compositionally biased region" description="Acidic residues" evidence="4">
    <location>
        <begin position="434"/>
        <end position="444"/>
    </location>
</feature>
<evidence type="ECO:0000313" key="10">
    <source>
        <dbReference type="Proteomes" id="UP001044222"/>
    </source>
</evidence>
<dbReference type="Pfam" id="PF00397">
    <property type="entry name" value="WW"/>
    <property type="match status" value="2"/>
</dbReference>
<dbReference type="GO" id="GO:0005096">
    <property type="term" value="F:GTPase activator activity"/>
    <property type="evidence" value="ECO:0007669"/>
    <property type="project" value="UniProtKB-KW"/>
</dbReference>
<evidence type="ECO:0000259" key="7">
    <source>
        <dbReference type="PROSITE" id="PS50020"/>
    </source>
</evidence>
<feature type="domain" description="Rho-GAP" evidence="8">
    <location>
        <begin position="810"/>
        <end position="998"/>
    </location>
</feature>
<keyword evidence="1 3" id="KW-0728">SH3 domain</keyword>
<dbReference type="Pfam" id="PF00169">
    <property type="entry name" value="PH"/>
    <property type="match status" value="1"/>
</dbReference>
<evidence type="ECO:0000259" key="8">
    <source>
        <dbReference type="PROSITE" id="PS50238"/>
    </source>
</evidence>
<dbReference type="SMART" id="SM00326">
    <property type="entry name" value="SH3"/>
    <property type="match status" value="1"/>
</dbReference>
<dbReference type="InterPro" id="IPR001202">
    <property type="entry name" value="WW_dom"/>
</dbReference>
<dbReference type="InterPro" id="IPR011993">
    <property type="entry name" value="PH-like_dom_sf"/>
</dbReference>
<evidence type="ECO:0000313" key="9">
    <source>
        <dbReference type="EMBL" id="KAG5854904.1"/>
    </source>
</evidence>
<feature type="domain" description="PH" evidence="6">
    <location>
        <begin position="620"/>
        <end position="734"/>
    </location>
</feature>
<dbReference type="InterPro" id="IPR036020">
    <property type="entry name" value="WW_dom_sf"/>
</dbReference>
<evidence type="ECO:0000256" key="2">
    <source>
        <dbReference type="ARBA" id="ARBA00022468"/>
    </source>
</evidence>
<dbReference type="PANTHER" id="PTHR23176">
    <property type="entry name" value="RHO/RAC/CDC GTPASE-ACTIVATING PROTEIN"/>
    <property type="match status" value="1"/>
</dbReference>
<dbReference type="Pfam" id="PF00018">
    <property type="entry name" value="SH3_1"/>
    <property type="match status" value="1"/>
</dbReference>
<evidence type="ECO:0000259" key="6">
    <source>
        <dbReference type="PROSITE" id="PS50003"/>
    </source>
</evidence>
<reference evidence="9" key="1">
    <citation type="submission" date="2021-01" db="EMBL/GenBank/DDBJ databases">
        <title>A chromosome-scale assembly of European eel, Anguilla anguilla.</title>
        <authorList>
            <person name="Henkel C."/>
            <person name="Jong-Raadsen S.A."/>
            <person name="Dufour S."/>
            <person name="Weltzien F.-A."/>
            <person name="Palstra A.P."/>
            <person name="Pelster B."/>
            <person name="Spaink H.P."/>
            <person name="Van Den Thillart G.E."/>
            <person name="Jansen H."/>
            <person name="Zahm M."/>
            <person name="Klopp C."/>
            <person name="Cedric C."/>
            <person name="Louis A."/>
            <person name="Berthelot C."/>
            <person name="Parey E."/>
            <person name="Roest Crollius H."/>
            <person name="Montfort J."/>
            <person name="Robinson-Rechavi M."/>
            <person name="Bucao C."/>
            <person name="Bouchez O."/>
            <person name="Gislard M."/>
            <person name="Lluch J."/>
            <person name="Milhes M."/>
            <person name="Lampietro C."/>
            <person name="Lopez Roques C."/>
            <person name="Donnadieu C."/>
            <person name="Braasch I."/>
            <person name="Desvignes T."/>
            <person name="Postlethwait J."/>
            <person name="Bobe J."/>
            <person name="Guiguen Y."/>
            <person name="Dirks R."/>
        </authorList>
    </citation>
    <scope>NUCLEOTIDE SEQUENCE</scope>
    <source>
        <strain evidence="9">Tag_6206</strain>
        <tissue evidence="9">Liver</tissue>
    </source>
</reference>
<dbReference type="FunFam" id="1.10.555.10:FF:000003">
    <property type="entry name" value="Putative rho GTPase-activating protein 12"/>
    <property type="match status" value="1"/>
</dbReference>
<keyword evidence="10" id="KW-1185">Reference proteome</keyword>
<organism evidence="9 10">
    <name type="scientific">Anguilla anguilla</name>
    <name type="common">European freshwater eel</name>
    <name type="synonym">Muraena anguilla</name>
    <dbReference type="NCBI Taxonomy" id="7936"/>
    <lineage>
        <taxon>Eukaryota</taxon>
        <taxon>Metazoa</taxon>
        <taxon>Chordata</taxon>
        <taxon>Craniata</taxon>
        <taxon>Vertebrata</taxon>
        <taxon>Euteleostomi</taxon>
        <taxon>Actinopterygii</taxon>
        <taxon>Neopterygii</taxon>
        <taxon>Teleostei</taxon>
        <taxon>Anguilliformes</taxon>
        <taxon>Anguillidae</taxon>
        <taxon>Anguilla</taxon>
    </lineage>
</organism>
<sequence length="1001" mass="112462">MTSVANKELVLVEFEYEYTGRDGALVSIKPNERYILVSRTNDHWWHVRKDEQTKPFYIPAKYVKELPVDFPSPLDFIRPNGLTTSEPLMNQGPVDLLDEKPDEVTLRLRSLSSSGKRAEDRMSTFGTPQDLQDLKQYGLPDSVNAQQTHTSSSSAPLSFSKNASQHMKRHNIAPSAFGPADSGTQSTQPRLLEAKHRQSIGLPELPITLELIQQADSTQDSENIYEMIPDMQDANSKASLAMDNVPAPAPPSVPLPSMVEAAPVAPTPAPRPPPTIQVECESPTTAVYVNVAELRRSIGQSSPLVSPSPSPRTSCHLRPDEGWEVHTDQESGLEFYYHPDTGQTTWDNPFDTFLDREVPSPLPARSPAPSPPAPAVGTSDWEQLLDETSGQHYFYNPVSGETSWDPPEQLSSSPARMESMGLQTPLGDGPPPLPEEDYPSDSQEEPGTLPTFPKDYSFSHVKRMPIPRASLDTSAPAGWTRSIDPDGKWVFTCESTQEQWIKSVDERGQAYYYSRDGSRSQWTLPEIATSSQPRLGNGVDPEEVSVLKNWRHTMGPMQLNPCQDDSQRFLSTHRRNFSDYGSDASSSGNSPELQHHADTFKHRRNPSNQSSESQHHNTQTLEKAGILNKTKICENGKRVRKNWTQSWTVLHGGVLTFHKDPKSAPTGTLNKTNQIVPEVSLELRGAVIGWASKEKSSKKNVLELKTRSGAEFLIQYDTESIIHDWHKVIADTVRQLELEHHSEDEDGEGSEKSLGSEDKKRTSIRSSVSSASTDMDQKKVRTKLLKFLQKRPTLQSVKEKGYIRDNVFGCHLTTLCTLEKTTIPTFVEKCIKAVERRGVDIDGIYRVSGNLAVIQRLRFKADQDELDLEDGQWEDIHVITGALKLFFRELPEPLFPYNHFNSFLAAIKIPDKTVKVTQMRKLIKMFPQPNHDTMELLFRHLRKVIACGDINRMSVQNVAIVFGPTLLRPEMESGNMTMHMVFQNQIVEFILTEYERIFHGS</sequence>
<evidence type="ECO:0008006" key="11">
    <source>
        <dbReference type="Google" id="ProtNLM"/>
    </source>
</evidence>
<feature type="region of interest" description="Disordered" evidence="4">
    <location>
        <begin position="576"/>
        <end position="595"/>
    </location>
</feature>
<gene>
    <name evidence="9" type="ORF">ANANG_G00042890</name>
</gene>
<dbReference type="CDD" id="cd00201">
    <property type="entry name" value="WW"/>
    <property type="match status" value="2"/>
</dbReference>
<dbReference type="PROSITE" id="PS01159">
    <property type="entry name" value="WW_DOMAIN_1"/>
    <property type="match status" value="3"/>
</dbReference>
<feature type="compositionally biased region" description="Pro residues" evidence="4">
    <location>
        <begin position="360"/>
        <end position="374"/>
    </location>
</feature>
<evidence type="ECO:0000259" key="5">
    <source>
        <dbReference type="PROSITE" id="PS50002"/>
    </source>
</evidence>
<dbReference type="InterPro" id="IPR001849">
    <property type="entry name" value="PH_domain"/>
</dbReference>
<dbReference type="SUPFAM" id="SSF50729">
    <property type="entry name" value="PH domain-like"/>
    <property type="match status" value="1"/>
</dbReference>
<dbReference type="InterPro" id="IPR000198">
    <property type="entry name" value="RhoGAP_dom"/>
</dbReference>
<dbReference type="InterPro" id="IPR050729">
    <property type="entry name" value="Rho-GAP"/>
</dbReference>
<dbReference type="Gene3D" id="1.10.555.10">
    <property type="entry name" value="Rho GTPase activation protein"/>
    <property type="match status" value="1"/>
</dbReference>
<dbReference type="AlphaFoldDB" id="A0A9D3MTX4"/>
<feature type="compositionally biased region" description="Basic and acidic residues" evidence="4">
    <location>
        <begin position="740"/>
        <end position="761"/>
    </location>
</feature>
<feature type="domain" description="WW" evidence="7">
    <location>
        <begin position="379"/>
        <end position="409"/>
    </location>
</feature>
<feature type="region of interest" description="Disordered" evidence="4">
    <location>
        <begin position="355"/>
        <end position="378"/>
    </location>
</feature>
<dbReference type="SUPFAM" id="SSF48350">
    <property type="entry name" value="GTPase activation domain, GAP"/>
    <property type="match status" value="1"/>
</dbReference>
<dbReference type="Gene3D" id="2.30.29.30">
    <property type="entry name" value="Pleckstrin-homology domain (PH domain)/Phosphotyrosine-binding domain (PTB)"/>
    <property type="match status" value="1"/>
</dbReference>
<feature type="domain" description="SH3" evidence="5">
    <location>
        <begin position="5"/>
        <end position="68"/>
    </location>
</feature>
<feature type="region of interest" description="Disordered" evidence="4">
    <location>
        <begin position="602"/>
        <end position="625"/>
    </location>
</feature>
<dbReference type="EMBL" id="JAFIRN010000002">
    <property type="protein sequence ID" value="KAG5854904.1"/>
    <property type="molecule type" value="Genomic_DNA"/>
</dbReference>
<feature type="region of interest" description="Disordered" evidence="4">
    <location>
        <begin position="740"/>
        <end position="775"/>
    </location>
</feature>
<accession>A0A9D3MTX4</accession>
<feature type="domain" description="WW" evidence="7">
    <location>
        <begin position="494"/>
        <end position="527"/>
    </location>
</feature>
<dbReference type="SUPFAM" id="SSF51045">
    <property type="entry name" value="WW domain"/>
    <property type="match status" value="2"/>
</dbReference>
<dbReference type="GO" id="GO:0005737">
    <property type="term" value="C:cytoplasm"/>
    <property type="evidence" value="ECO:0007669"/>
    <property type="project" value="TreeGrafter"/>
</dbReference>
<feature type="compositionally biased region" description="Polar residues" evidence="4">
    <location>
        <begin position="606"/>
        <end position="621"/>
    </location>
</feature>
<keyword evidence="2" id="KW-0343">GTPase activation</keyword>
<evidence type="ECO:0000256" key="4">
    <source>
        <dbReference type="SAM" id="MobiDB-lite"/>
    </source>
</evidence>
<dbReference type="PANTHER" id="PTHR23176:SF104">
    <property type="entry name" value="RHO GTPASE-ACTIVATING PROTEIN 27"/>
    <property type="match status" value="1"/>
</dbReference>
<feature type="region of interest" description="Disordered" evidence="4">
    <location>
        <begin position="395"/>
        <end position="456"/>
    </location>
</feature>
<dbReference type="PROSITE" id="PS50238">
    <property type="entry name" value="RHOGAP"/>
    <property type="match status" value="1"/>
</dbReference>
<comment type="caution">
    <text evidence="9">The sequence shown here is derived from an EMBL/GenBank/DDBJ whole genome shotgun (WGS) entry which is preliminary data.</text>
</comment>
<dbReference type="InterPro" id="IPR036028">
    <property type="entry name" value="SH3-like_dom_sf"/>
</dbReference>
<dbReference type="InterPro" id="IPR001452">
    <property type="entry name" value="SH3_domain"/>
</dbReference>
<dbReference type="PROSITE" id="PS50002">
    <property type="entry name" value="SH3"/>
    <property type="match status" value="1"/>
</dbReference>
<dbReference type="CDD" id="cd13233">
    <property type="entry name" value="PH_ARHGAP9-like"/>
    <property type="match status" value="1"/>
</dbReference>
<feature type="region of interest" description="Disordered" evidence="4">
    <location>
        <begin position="109"/>
        <end position="167"/>
    </location>
</feature>
<dbReference type="Proteomes" id="UP001044222">
    <property type="component" value="Unassembled WGS sequence"/>
</dbReference>
<dbReference type="GO" id="GO:0007165">
    <property type="term" value="P:signal transduction"/>
    <property type="evidence" value="ECO:0007669"/>
    <property type="project" value="InterPro"/>
</dbReference>
<feature type="compositionally biased region" description="Polar residues" evidence="4">
    <location>
        <begin position="583"/>
        <end position="592"/>
    </location>
</feature>
<dbReference type="InterPro" id="IPR008936">
    <property type="entry name" value="Rho_GTPase_activation_prot"/>
</dbReference>
<protein>
    <recommendedName>
        <fullName evidence="11">Rho GTPase activating protein 27</fullName>
    </recommendedName>
</protein>
<feature type="compositionally biased region" description="Polar residues" evidence="4">
    <location>
        <begin position="143"/>
        <end position="165"/>
    </location>
</feature>
<name>A0A9D3MTX4_ANGAN</name>